<feature type="transmembrane region" description="Helical" evidence="6">
    <location>
        <begin position="86"/>
        <end position="108"/>
    </location>
</feature>
<evidence type="ECO:0000256" key="2">
    <source>
        <dbReference type="ARBA" id="ARBA00006143"/>
    </source>
</evidence>
<dbReference type="AlphaFoldDB" id="A0AAD1HMP5"/>
<evidence type="ECO:0000259" key="7">
    <source>
        <dbReference type="Pfam" id="PF02683"/>
    </source>
</evidence>
<organism evidence="8 9">
    <name type="scientific">Mycolicibacterium aichiense</name>
    <dbReference type="NCBI Taxonomy" id="1799"/>
    <lineage>
        <taxon>Bacteria</taxon>
        <taxon>Bacillati</taxon>
        <taxon>Actinomycetota</taxon>
        <taxon>Actinomycetes</taxon>
        <taxon>Mycobacteriales</taxon>
        <taxon>Mycobacteriaceae</taxon>
        <taxon>Mycolicibacterium</taxon>
    </lineage>
</organism>
<dbReference type="InterPro" id="IPR003834">
    <property type="entry name" value="Cyt_c_assmbl_TM_dom"/>
</dbReference>
<keyword evidence="3 6" id="KW-0812">Transmembrane</keyword>
<feature type="transmembrane region" description="Helical" evidence="6">
    <location>
        <begin position="12"/>
        <end position="37"/>
    </location>
</feature>
<evidence type="ECO:0000256" key="3">
    <source>
        <dbReference type="ARBA" id="ARBA00022692"/>
    </source>
</evidence>
<accession>A0AAD1HMP5</accession>
<comment type="similarity">
    <text evidence="2">Belongs to the DsbD family.</text>
</comment>
<feature type="transmembrane region" description="Helical" evidence="6">
    <location>
        <begin position="129"/>
        <end position="156"/>
    </location>
</feature>
<dbReference type="PANTHER" id="PTHR31272">
    <property type="entry name" value="CYTOCHROME C-TYPE BIOGENESIS PROTEIN HI_1454-RELATED"/>
    <property type="match status" value="1"/>
</dbReference>
<evidence type="ECO:0000256" key="1">
    <source>
        <dbReference type="ARBA" id="ARBA00004141"/>
    </source>
</evidence>
<comment type="subcellular location">
    <subcellularLocation>
        <location evidence="1">Membrane</location>
        <topology evidence="1">Multi-pass membrane protein</topology>
    </subcellularLocation>
</comment>
<gene>
    <name evidence="8" type="ORF">MAIC_30810</name>
</gene>
<dbReference type="InterPro" id="IPR051790">
    <property type="entry name" value="Cytochrome_c-biogenesis_DsbD"/>
</dbReference>
<evidence type="ECO:0000256" key="4">
    <source>
        <dbReference type="ARBA" id="ARBA00022989"/>
    </source>
</evidence>
<feature type="domain" description="Cytochrome C biogenesis protein transmembrane" evidence="7">
    <location>
        <begin position="9"/>
        <end position="186"/>
    </location>
</feature>
<feature type="transmembrane region" description="Helical" evidence="6">
    <location>
        <begin position="200"/>
        <end position="221"/>
    </location>
</feature>
<name>A0AAD1HMP5_9MYCO</name>
<evidence type="ECO:0000256" key="5">
    <source>
        <dbReference type="ARBA" id="ARBA00023136"/>
    </source>
</evidence>
<evidence type="ECO:0000313" key="9">
    <source>
        <dbReference type="Proteomes" id="UP000467327"/>
    </source>
</evidence>
<feature type="transmembrane region" description="Helical" evidence="6">
    <location>
        <begin position="58"/>
        <end position="80"/>
    </location>
</feature>
<keyword evidence="5 6" id="KW-0472">Membrane</keyword>
<sequence length="305" mass="32084">MRIVEHGLMGLAFGAGLVAVLNPCGFAMLPVYMTLVVRGDAAGQLTALRRAGMATIEMVLGFMTVFGAFGLLSVSAAAAVQQYLPYVTVAIGVVLVALGIWSLAGRHLPGLNPVTRSSRWAPTARGGSMFGYGVGYAIASLSCTIGPFLAVTAASFRSSLIVDGLVTYLVYAAGMSLIVGVLAIAAAFANPIGVYRMRRILPYINRFGGALVLLVGMYVGYYGVYEIRIFSGAASPRDPVVAGAGRIQSGLAEWVHGHGGYPWLAALSVLTLSAFAVSWTRRLRRTAKVRRVLRLHSGGLSPFAP</sequence>
<evidence type="ECO:0000256" key="6">
    <source>
        <dbReference type="SAM" id="Phobius"/>
    </source>
</evidence>
<dbReference type="KEGG" id="maic:MAIC_30810"/>
<dbReference type="Pfam" id="PF02683">
    <property type="entry name" value="DsbD_TM"/>
    <property type="match status" value="1"/>
</dbReference>
<protein>
    <submittedName>
        <fullName evidence="8">Cytochrome C biogenesis protein CcdA</fullName>
    </submittedName>
</protein>
<feature type="transmembrane region" description="Helical" evidence="6">
    <location>
        <begin position="261"/>
        <end position="280"/>
    </location>
</feature>
<proteinExistence type="inferred from homology"/>
<dbReference type="Proteomes" id="UP000467327">
    <property type="component" value="Chromosome"/>
</dbReference>
<keyword evidence="4 6" id="KW-1133">Transmembrane helix</keyword>
<feature type="transmembrane region" description="Helical" evidence="6">
    <location>
        <begin position="168"/>
        <end position="188"/>
    </location>
</feature>
<keyword evidence="9" id="KW-1185">Reference proteome</keyword>
<dbReference type="EMBL" id="AP022561">
    <property type="protein sequence ID" value="BBX08278.1"/>
    <property type="molecule type" value="Genomic_DNA"/>
</dbReference>
<dbReference type="PANTHER" id="PTHR31272:SF4">
    <property type="entry name" value="CYTOCHROME C-TYPE BIOGENESIS PROTEIN HI_1454-RELATED"/>
    <property type="match status" value="1"/>
</dbReference>
<reference evidence="8 9" key="1">
    <citation type="journal article" date="2019" name="Emerg. Microbes Infect.">
        <title>Comprehensive subspecies identification of 175 nontuberculous mycobacteria species based on 7547 genomic profiles.</title>
        <authorList>
            <person name="Matsumoto Y."/>
            <person name="Kinjo T."/>
            <person name="Motooka D."/>
            <person name="Nabeya D."/>
            <person name="Jung N."/>
            <person name="Uechi K."/>
            <person name="Horii T."/>
            <person name="Iida T."/>
            <person name="Fujita J."/>
            <person name="Nakamura S."/>
        </authorList>
    </citation>
    <scope>NUCLEOTIDE SEQUENCE [LARGE SCALE GENOMIC DNA]</scope>
    <source>
        <strain evidence="8 9">JCM 6376</strain>
    </source>
</reference>
<evidence type="ECO:0000313" key="8">
    <source>
        <dbReference type="EMBL" id="BBX08278.1"/>
    </source>
</evidence>